<dbReference type="SUPFAM" id="SSF53927">
    <property type="entry name" value="Cytidine deaminase-like"/>
    <property type="match status" value="1"/>
</dbReference>
<dbReference type="Gene3D" id="3.40.140.10">
    <property type="entry name" value="Cytidine Deaminase, domain 2"/>
    <property type="match status" value="1"/>
</dbReference>
<evidence type="ECO:0000256" key="1">
    <source>
        <dbReference type="ARBA" id="ARBA00022490"/>
    </source>
</evidence>
<dbReference type="Proteomes" id="UP000460318">
    <property type="component" value="Unassembled WGS sequence"/>
</dbReference>
<dbReference type="InterPro" id="IPR016193">
    <property type="entry name" value="Cytidine_deaminase-like"/>
</dbReference>
<dbReference type="NCBIfam" id="TIGR00129">
    <property type="entry name" value="fdhD_narQ"/>
    <property type="match status" value="1"/>
</dbReference>
<comment type="caution">
    <text evidence="3">Lacks conserved residue(s) required for the propagation of feature annotation.</text>
</comment>
<keyword evidence="2 3" id="KW-0501">Molybdenum cofactor biosynthesis</keyword>
<dbReference type="EMBL" id="WUBI01000005">
    <property type="protein sequence ID" value="MWV46945.1"/>
    <property type="molecule type" value="Genomic_DNA"/>
</dbReference>
<dbReference type="GO" id="GO:0005737">
    <property type="term" value="C:cytoplasm"/>
    <property type="evidence" value="ECO:0007669"/>
    <property type="project" value="UniProtKB-SubCell"/>
</dbReference>
<dbReference type="HAMAP" id="MF_00187">
    <property type="entry name" value="FdhD"/>
    <property type="match status" value="1"/>
</dbReference>
<dbReference type="GO" id="GO:0016783">
    <property type="term" value="F:sulfurtransferase activity"/>
    <property type="evidence" value="ECO:0007669"/>
    <property type="project" value="InterPro"/>
</dbReference>
<evidence type="ECO:0000313" key="4">
    <source>
        <dbReference type="EMBL" id="MWV46945.1"/>
    </source>
</evidence>
<evidence type="ECO:0000256" key="3">
    <source>
        <dbReference type="HAMAP-Rule" id="MF_00187"/>
    </source>
</evidence>
<dbReference type="RefSeq" id="WP_160500534.1">
    <property type="nucleotide sequence ID" value="NZ_WUBI01000005.1"/>
</dbReference>
<dbReference type="PIRSF" id="PIRSF015626">
    <property type="entry name" value="FdhD"/>
    <property type="match status" value="1"/>
</dbReference>
<gene>
    <name evidence="3 4" type="primary">fdhD</name>
    <name evidence="4" type="ORF">GRF59_25365</name>
</gene>
<proteinExistence type="inferred from homology"/>
<name>A0A7X3INP5_9BACL</name>
<comment type="subcellular location">
    <subcellularLocation>
        <location evidence="3">Cytoplasm</location>
    </subcellularLocation>
</comment>
<keyword evidence="1 3" id="KW-0963">Cytoplasm</keyword>
<dbReference type="PANTHER" id="PTHR30592:SF1">
    <property type="entry name" value="SULFUR CARRIER PROTEIN FDHD"/>
    <property type="match status" value="1"/>
</dbReference>
<feature type="active site" description="Cysteine persulfide intermediate" evidence="3">
    <location>
        <position position="107"/>
    </location>
</feature>
<keyword evidence="5" id="KW-1185">Reference proteome</keyword>
<comment type="caution">
    <text evidence="4">The sequence shown here is derived from an EMBL/GenBank/DDBJ whole genome shotgun (WGS) entry which is preliminary data.</text>
</comment>
<evidence type="ECO:0000313" key="5">
    <source>
        <dbReference type="Proteomes" id="UP000460318"/>
    </source>
</evidence>
<comment type="similarity">
    <text evidence="3">Belongs to the FdhD family.</text>
</comment>
<sequence length="278" mass="30739">MKSVTREQGNIIRYEQGKVTQKTDLVVTEHPVTIKINGEEFATLVCTPEYIEDMAIGYLASEGVISGIDEIQKLWVQEDEGFVHATVSRWSPLHSQLYSKRYVTSCCGASRQGFVFFNDAKTAKRLHDVPVELSFEDIFRLVKDMQNNAETFSQTGGVHNAALCDRSGILLERMDIGRHNALDKIYGHCLKQNIPMNDKIIVFSGRISSEILLKVAKIGCGVILSKSAPTELALELAGNLGITAVGFVRGSSCNVYTHPQRITECKGLFNHDTAADAE</sequence>
<accession>A0A7X3INP5</accession>
<dbReference type="PANTHER" id="PTHR30592">
    <property type="entry name" value="FORMATE DEHYDROGENASE"/>
    <property type="match status" value="1"/>
</dbReference>
<protein>
    <recommendedName>
        <fullName evidence="3">Sulfur carrier protein FdhD</fullName>
    </recommendedName>
</protein>
<dbReference type="Pfam" id="PF02634">
    <property type="entry name" value="FdhD-NarQ"/>
    <property type="match status" value="1"/>
</dbReference>
<evidence type="ECO:0000256" key="2">
    <source>
        <dbReference type="ARBA" id="ARBA00023150"/>
    </source>
</evidence>
<organism evidence="4 5">
    <name type="scientific">Paenibacillus dendrobii</name>
    <dbReference type="NCBI Taxonomy" id="2691084"/>
    <lineage>
        <taxon>Bacteria</taxon>
        <taxon>Bacillati</taxon>
        <taxon>Bacillota</taxon>
        <taxon>Bacilli</taxon>
        <taxon>Bacillales</taxon>
        <taxon>Paenibacillaceae</taxon>
        <taxon>Paenibacillus</taxon>
    </lineage>
</organism>
<comment type="function">
    <text evidence="3">Required for formate dehydrogenase (FDH) activity. Acts as a sulfur carrier protein that transfers sulfur from IscS to the molybdenum cofactor prior to its insertion into FDH.</text>
</comment>
<dbReference type="AlphaFoldDB" id="A0A7X3INP5"/>
<reference evidence="4 5" key="1">
    <citation type="submission" date="2019-12" db="EMBL/GenBank/DDBJ databases">
        <title>Paenibacillus sp. nov., an endophytic bacterium isolated from the stem of Dendrobium.</title>
        <authorList>
            <person name="Zhao R."/>
        </authorList>
    </citation>
    <scope>NUCLEOTIDE SEQUENCE [LARGE SCALE GENOMIC DNA]</scope>
    <source>
        <strain evidence="4 5">HJL G12</strain>
    </source>
</reference>
<dbReference type="GO" id="GO:0006777">
    <property type="term" value="P:Mo-molybdopterin cofactor biosynthetic process"/>
    <property type="evidence" value="ECO:0007669"/>
    <property type="project" value="UniProtKB-UniRule"/>
</dbReference>
<keyword evidence="4" id="KW-0808">Transferase</keyword>
<dbReference type="GO" id="GO:0097163">
    <property type="term" value="F:sulfur carrier activity"/>
    <property type="evidence" value="ECO:0007669"/>
    <property type="project" value="UniProtKB-UniRule"/>
</dbReference>
<dbReference type="Gene3D" id="3.10.20.10">
    <property type="match status" value="1"/>
</dbReference>
<dbReference type="InterPro" id="IPR003786">
    <property type="entry name" value="FdhD"/>
</dbReference>